<reference evidence="2" key="1">
    <citation type="journal article" date="2014" name="Int. J. Syst. Evol. Microbiol.">
        <title>Complete genome sequence of Corynebacterium casei LMG S-19264T (=DSM 44701T), isolated from a smear-ripened cheese.</title>
        <authorList>
            <consortium name="US DOE Joint Genome Institute (JGI-PGF)"/>
            <person name="Walter F."/>
            <person name="Albersmeier A."/>
            <person name="Kalinowski J."/>
            <person name="Ruckert C."/>
        </authorList>
    </citation>
    <scope>NUCLEOTIDE SEQUENCE</scope>
    <source>
        <strain evidence="2">JCM 12289</strain>
    </source>
</reference>
<evidence type="ECO:0000313" key="5">
    <source>
        <dbReference type="Proteomes" id="UP001500962"/>
    </source>
</evidence>
<feature type="region of interest" description="Disordered" evidence="1">
    <location>
        <begin position="1"/>
        <end position="83"/>
    </location>
</feature>
<reference evidence="2" key="3">
    <citation type="submission" date="2023-12" db="EMBL/GenBank/DDBJ databases">
        <authorList>
            <person name="Sun Q."/>
            <person name="Inoue M."/>
        </authorList>
    </citation>
    <scope>NUCLEOTIDE SEQUENCE</scope>
    <source>
        <strain evidence="2">JCM 12289</strain>
    </source>
</reference>
<name>A0AAV3SKF9_HALDO</name>
<dbReference type="KEGG" id="hdo:MUK72_14450"/>
<evidence type="ECO:0000256" key="1">
    <source>
        <dbReference type="SAM" id="MobiDB-lite"/>
    </source>
</evidence>
<evidence type="ECO:0000313" key="2">
    <source>
        <dbReference type="EMBL" id="GAA0472999.1"/>
    </source>
</evidence>
<dbReference type="EMBL" id="CP095006">
    <property type="protein sequence ID" value="UOO96745.1"/>
    <property type="molecule type" value="Genomic_DNA"/>
</dbReference>
<dbReference type="AlphaFoldDB" id="A0AAV3SKF9"/>
<feature type="compositionally biased region" description="Low complexity" evidence="1">
    <location>
        <begin position="55"/>
        <end position="72"/>
    </location>
</feature>
<dbReference type="GeneID" id="71763072"/>
<reference evidence="3" key="2">
    <citation type="submission" date="2022-04" db="EMBL/GenBank/DDBJ databases">
        <title>Sequencing and genomic assembly of Halococcus dombrowskii.</title>
        <authorList>
            <person name="Lim S.W."/>
            <person name="MacLea K.S."/>
        </authorList>
    </citation>
    <scope>NUCLEOTIDE SEQUENCE</scope>
    <source>
        <strain evidence="3">H4</strain>
        <plasmid evidence="3">unnamed1</plasmid>
    </source>
</reference>
<dbReference type="Proteomes" id="UP001500962">
    <property type="component" value="Unassembled WGS sequence"/>
</dbReference>
<dbReference type="InterPro" id="IPR058276">
    <property type="entry name" value="DUF7970"/>
</dbReference>
<gene>
    <name evidence="2" type="ORF">GCM10008985_32110</name>
    <name evidence="3" type="ORF">MUK72_14450</name>
</gene>
<keyword evidence="3" id="KW-0614">Plasmid</keyword>
<evidence type="ECO:0000313" key="4">
    <source>
        <dbReference type="Proteomes" id="UP000830542"/>
    </source>
</evidence>
<dbReference type="RefSeq" id="WP_244705755.1">
    <property type="nucleotide sequence ID" value="NZ_BAAADN010000061.1"/>
</dbReference>
<feature type="compositionally biased region" description="Acidic residues" evidence="1">
    <location>
        <begin position="16"/>
        <end position="36"/>
    </location>
</feature>
<keyword evidence="4" id="KW-1185">Reference proteome</keyword>
<feature type="compositionally biased region" description="Polar residues" evidence="1">
    <location>
        <begin position="37"/>
        <end position="54"/>
    </location>
</feature>
<accession>A0AAV3SKF9</accession>
<proteinExistence type="predicted"/>
<protein>
    <submittedName>
        <fullName evidence="3">Acyl-CoA dehydrogenase</fullName>
    </submittedName>
</protein>
<sequence>MSNFKSGSGDLNFGDGGEDDETDTETTEEQTPEENVSESPVTEESTPNPPDNTLSSSEASSEQSVSGQVSAGNSTTTTPAEKYPYFVRRNNVGDERDNRLEVYVRDKIANQEADFRNVLADHLEASEITKTDAREFALLTAFHHPERVAELMEDEGFNALD</sequence>
<dbReference type="EMBL" id="BAAADN010000061">
    <property type="protein sequence ID" value="GAA0472999.1"/>
    <property type="molecule type" value="Genomic_DNA"/>
</dbReference>
<organism evidence="2 5">
    <name type="scientific">Halococcus dombrowskii</name>
    <dbReference type="NCBI Taxonomy" id="179637"/>
    <lineage>
        <taxon>Archaea</taxon>
        <taxon>Methanobacteriati</taxon>
        <taxon>Methanobacteriota</taxon>
        <taxon>Stenosarchaea group</taxon>
        <taxon>Halobacteria</taxon>
        <taxon>Halobacteriales</taxon>
        <taxon>Halococcaceae</taxon>
        <taxon>Halococcus</taxon>
    </lineage>
</organism>
<geneLocation type="plasmid" evidence="3 4">
    <name>unnamed1</name>
</geneLocation>
<evidence type="ECO:0000313" key="3">
    <source>
        <dbReference type="EMBL" id="UOO96745.1"/>
    </source>
</evidence>
<dbReference type="Pfam" id="PF25925">
    <property type="entry name" value="DUF7970"/>
    <property type="match status" value="1"/>
</dbReference>
<dbReference type="Proteomes" id="UP000830542">
    <property type="component" value="Plasmid unnamed1"/>
</dbReference>